<dbReference type="GO" id="GO:0003841">
    <property type="term" value="F:1-acylglycerol-3-phosphate O-acyltransferase activity"/>
    <property type="evidence" value="ECO:0007669"/>
    <property type="project" value="TreeGrafter"/>
</dbReference>
<dbReference type="EMBL" id="MVHS01000075">
    <property type="protein sequence ID" value="ORA64299.1"/>
    <property type="molecule type" value="Genomic_DNA"/>
</dbReference>
<feature type="region of interest" description="Disordered" evidence="3">
    <location>
        <begin position="224"/>
        <end position="250"/>
    </location>
</feature>
<evidence type="ECO:0000256" key="1">
    <source>
        <dbReference type="ARBA" id="ARBA00022679"/>
    </source>
</evidence>
<gene>
    <name evidence="4" type="ORF">BST26_19885</name>
</gene>
<dbReference type="STRING" id="444597.BST26_19885"/>
<dbReference type="PANTHER" id="PTHR10434">
    <property type="entry name" value="1-ACYL-SN-GLYCEROL-3-PHOSPHATE ACYLTRANSFERASE"/>
    <property type="match status" value="1"/>
</dbReference>
<dbReference type="GO" id="GO:0006654">
    <property type="term" value="P:phosphatidic acid biosynthetic process"/>
    <property type="evidence" value="ECO:0007669"/>
    <property type="project" value="TreeGrafter"/>
</dbReference>
<dbReference type="RefSeq" id="WP_083033480.1">
    <property type="nucleotide sequence ID" value="NZ_AP022618.1"/>
</dbReference>
<sequence length="250" mass="26841">MEPVYRSLEVACTLGLRAVGSKLALSGLENIPPEGGAVVAINHTSYIDWLPAAMATKPSRRPLRFMIKAEMKDVPGVNFLITRSKTIPVDRSAGAGAYAVAVDNLRAGELVAVYPEATISRSFELKEFKSGAARMALEAEVPIVPMIVWGTQRIWTKDHPRRLGRHKIPIAVAVGESIAPTGTVAELDATLHTSMARLLDEVIETYPYSPGAQWIPARLGGGAPTPARAAELDAAEEAERARRRAQGGRG</sequence>
<proteinExistence type="predicted"/>
<dbReference type="CDD" id="cd07989">
    <property type="entry name" value="LPLAT_AGPAT-like"/>
    <property type="match status" value="1"/>
</dbReference>
<dbReference type="SMART" id="SM00563">
    <property type="entry name" value="PlsC"/>
    <property type="match status" value="1"/>
</dbReference>
<dbReference type="SUPFAM" id="SSF69593">
    <property type="entry name" value="Glycerol-3-phosphate (1)-acyltransferase"/>
    <property type="match status" value="1"/>
</dbReference>
<evidence type="ECO:0000313" key="5">
    <source>
        <dbReference type="Proteomes" id="UP000192801"/>
    </source>
</evidence>
<keyword evidence="5" id="KW-1185">Reference proteome</keyword>
<dbReference type="Proteomes" id="UP000192801">
    <property type="component" value="Unassembled WGS sequence"/>
</dbReference>
<feature type="compositionally biased region" description="Basic residues" evidence="3">
    <location>
        <begin position="241"/>
        <end position="250"/>
    </location>
</feature>
<dbReference type="GO" id="GO:0005886">
    <property type="term" value="C:plasma membrane"/>
    <property type="evidence" value="ECO:0007669"/>
    <property type="project" value="TreeGrafter"/>
</dbReference>
<protein>
    <submittedName>
        <fullName evidence="4">1-acyl-sn-glycerol-3-phosphate acyltransferase</fullName>
    </submittedName>
</protein>
<organism evidence="4 5">
    <name type="scientific">Mycolicibacterium insubricum</name>
    <dbReference type="NCBI Taxonomy" id="444597"/>
    <lineage>
        <taxon>Bacteria</taxon>
        <taxon>Bacillati</taxon>
        <taxon>Actinomycetota</taxon>
        <taxon>Actinomycetes</taxon>
        <taxon>Mycobacteriales</taxon>
        <taxon>Mycobacteriaceae</taxon>
        <taxon>Mycolicibacterium</taxon>
    </lineage>
</organism>
<evidence type="ECO:0000313" key="4">
    <source>
        <dbReference type="EMBL" id="ORA64299.1"/>
    </source>
</evidence>
<accession>A0A1X0CWE6</accession>
<name>A0A1X0CWE6_9MYCO</name>
<comment type="caution">
    <text evidence="4">The sequence shown here is derived from an EMBL/GenBank/DDBJ whole genome shotgun (WGS) entry which is preliminary data.</text>
</comment>
<dbReference type="PANTHER" id="PTHR10434:SF55">
    <property type="entry name" value="POSSIBLE ACYLTRANSFERASE"/>
    <property type="match status" value="1"/>
</dbReference>
<evidence type="ECO:0000256" key="2">
    <source>
        <dbReference type="ARBA" id="ARBA00023315"/>
    </source>
</evidence>
<evidence type="ECO:0000256" key="3">
    <source>
        <dbReference type="SAM" id="MobiDB-lite"/>
    </source>
</evidence>
<dbReference type="OrthoDB" id="3210041at2"/>
<dbReference type="AlphaFoldDB" id="A0A1X0CWE6"/>
<reference evidence="4 5" key="1">
    <citation type="submission" date="2016-12" db="EMBL/GenBank/DDBJ databases">
        <title>The new phylogeny of genus Mycobacterium.</title>
        <authorList>
            <person name="Tortoli E."/>
            <person name="Trovato A."/>
            <person name="Cirillo D.M."/>
        </authorList>
    </citation>
    <scope>NUCLEOTIDE SEQUENCE [LARGE SCALE GENOMIC DNA]</scope>
    <source>
        <strain evidence="4 5">DSM 45130</strain>
    </source>
</reference>
<dbReference type="InterPro" id="IPR002123">
    <property type="entry name" value="Plipid/glycerol_acylTrfase"/>
</dbReference>
<keyword evidence="1 4" id="KW-0808">Transferase</keyword>
<keyword evidence="2 4" id="KW-0012">Acyltransferase</keyword>
<dbReference type="Pfam" id="PF01553">
    <property type="entry name" value="Acyltransferase"/>
    <property type="match status" value="1"/>
</dbReference>